<dbReference type="PANTHER" id="PTHR13832">
    <property type="entry name" value="PROTEIN PHOSPHATASE 2C"/>
    <property type="match status" value="1"/>
</dbReference>
<comment type="caution">
    <text evidence="2">The sequence shown here is derived from an EMBL/GenBank/DDBJ whole genome shotgun (WGS) entry which is preliminary data.</text>
</comment>
<dbReference type="InterPro" id="IPR015655">
    <property type="entry name" value="PP2C"/>
</dbReference>
<dbReference type="STRING" id="1172194.WQQ_46520"/>
<dbReference type="PROSITE" id="PS51746">
    <property type="entry name" value="PPM_2"/>
    <property type="match status" value="1"/>
</dbReference>
<dbReference type="SMART" id="SM00331">
    <property type="entry name" value="PP2C_SIG"/>
    <property type="match status" value="1"/>
</dbReference>
<reference evidence="2 3" key="1">
    <citation type="journal article" date="2012" name="J. Bacteriol.">
        <title>Genome Sequence of n-Alkane-Degrading Hydrocarboniphaga effusa Strain AP103T (ATCC BAA-332T).</title>
        <authorList>
            <person name="Chang H.K."/>
            <person name="Zylstra G.J."/>
            <person name="Chae J.C."/>
        </authorList>
    </citation>
    <scope>NUCLEOTIDE SEQUENCE [LARGE SCALE GENOMIC DNA]</scope>
    <source>
        <strain evidence="2 3">AP103</strain>
    </source>
</reference>
<organism evidence="2 3">
    <name type="scientific">Hydrocarboniphaga effusa AP103</name>
    <dbReference type="NCBI Taxonomy" id="1172194"/>
    <lineage>
        <taxon>Bacteria</taxon>
        <taxon>Pseudomonadati</taxon>
        <taxon>Pseudomonadota</taxon>
        <taxon>Gammaproteobacteria</taxon>
        <taxon>Nevskiales</taxon>
        <taxon>Nevskiaceae</taxon>
        <taxon>Hydrocarboniphaga</taxon>
    </lineage>
</organism>
<keyword evidence="3" id="KW-1185">Reference proteome</keyword>
<dbReference type="NCBIfam" id="NF033484">
    <property type="entry name" value="Stp1_PP2C_phos"/>
    <property type="match status" value="1"/>
</dbReference>
<dbReference type="EMBL" id="AKGD01000004">
    <property type="protein sequence ID" value="EIT68217.1"/>
    <property type="molecule type" value="Genomic_DNA"/>
</dbReference>
<dbReference type="OrthoDB" id="9801841at2"/>
<feature type="domain" description="PPM-type phosphatase" evidence="1">
    <location>
        <begin position="8"/>
        <end position="255"/>
    </location>
</feature>
<name>I7Z972_9GAMM</name>
<evidence type="ECO:0000259" key="1">
    <source>
        <dbReference type="PROSITE" id="PS51746"/>
    </source>
</evidence>
<dbReference type="InterPro" id="IPR001932">
    <property type="entry name" value="PPM-type_phosphatase-like_dom"/>
</dbReference>
<dbReference type="GO" id="GO:0004722">
    <property type="term" value="F:protein serine/threonine phosphatase activity"/>
    <property type="evidence" value="ECO:0007669"/>
    <property type="project" value="InterPro"/>
</dbReference>
<dbReference type="AlphaFoldDB" id="I7Z972"/>
<proteinExistence type="predicted"/>
<dbReference type="Pfam" id="PF13672">
    <property type="entry name" value="PP2C_2"/>
    <property type="match status" value="1"/>
</dbReference>
<evidence type="ECO:0000313" key="2">
    <source>
        <dbReference type="EMBL" id="EIT68217.1"/>
    </source>
</evidence>
<dbReference type="PANTHER" id="PTHR13832:SF827">
    <property type="entry name" value="PROTEIN PHOSPHATASE 1L"/>
    <property type="match status" value="1"/>
</dbReference>
<protein>
    <recommendedName>
        <fullName evidence="1">PPM-type phosphatase domain-containing protein</fullName>
    </recommendedName>
</protein>
<dbReference type="Gene3D" id="3.60.40.10">
    <property type="entry name" value="PPM-type phosphatase domain"/>
    <property type="match status" value="1"/>
</dbReference>
<evidence type="ECO:0000313" key="3">
    <source>
        <dbReference type="Proteomes" id="UP000003704"/>
    </source>
</evidence>
<accession>I7Z972</accession>
<dbReference type="SMART" id="SM00332">
    <property type="entry name" value="PP2Cc"/>
    <property type="match status" value="1"/>
</dbReference>
<dbReference type="RefSeq" id="WP_007187587.1">
    <property type="nucleotide sequence ID" value="NZ_AKGD01000004.1"/>
</dbReference>
<dbReference type="PATRIC" id="fig|1172194.4.peg.4512"/>
<dbReference type="CDD" id="cd00143">
    <property type="entry name" value="PP2Cc"/>
    <property type="match status" value="1"/>
</dbReference>
<sequence length="273" mass="29520">MPLNYQLTTHLATEVGNVRTNNEDSLTQDVSLGLLVLADGMGGYNAGEVASAITTATILQVMRAQLPKIGSGERDPATGYRRESALLKSAVETAHQAVLSRASIDPSCTGMGTTVVALLIHRGLVTIAHVGDSRAYRYRAGKLAQITRDHSLLEELIASGQYSREDASRFVRKNIVTRALGVDAEINIDIIEEPAQIGDLYLLCSDGLTDMTSDEQIQQIMEIRGFKLDLLARALVNLALQGGGKDNISVALARLEPGPPSNRPLLQKLKDWF</sequence>
<dbReference type="Proteomes" id="UP000003704">
    <property type="component" value="Unassembled WGS sequence"/>
</dbReference>
<dbReference type="SUPFAM" id="SSF81606">
    <property type="entry name" value="PP2C-like"/>
    <property type="match status" value="1"/>
</dbReference>
<gene>
    <name evidence="2" type="ORF">WQQ_46520</name>
</gene>
<dbReference type="InterPro" id="IPR036457">
    <property type="entry name" value="PPM-type-like_dom_sf"/>
</dbReference>